<feature type="domain" description="MEDS" evidence="1">
    <location>
        <begin position="13"/>
        <end position="172"/>
    </location>
</feature>
<gene>
    <name evidence="2" type="ordered locus">Acid345_2076</name>
</gene>
<dbReference type="RefSeq" id="WP_011522878.1">
    <property type="nucleotide sequence ID" value="NC_008009.1"/>
</dbReference>
<evidence type="ECO:0000259" key="1">
    <source>
        <dbReference type="Pfam" id="PF14417"/>
    </source>
</evidence>
<dbReference type="HOGENOM" id="CLU_108937_0_0_0"/>
<keyword evidence="3" id="KW-1185">Reference proteome</keyword>
<dbReference type="STRING" id="204669.Acid345_2076"/>
<dbReference type="Proteomes" id="UP000002432">
    <property type="component" value="Chromosome"/>
</dbReference>
<proteinExistence type="predicted"/>
<dbReference type="EnsemblBacteria" id="ABF41077">
    <property type="protein sequence ID" value="ABF41077"/>
    <property type="gene ID" value="Acid345_2076"/>
</dbReference>
<evidence type="ECO:0000313" key="3">
    <source>
        <dbReference type="Proteomes" id="UP000002432"/>
    </source>
</evidence>
<protein>
    <recommendedName>
        <fullName evidence="1">MEDS domain-containing protein</fullName>
    </recommendedName>
</protein>
<dbReference type="EMBL" id="CP000360">
    <property type="protein sequence ID" value="ABF41077.1"/>
    <property type="molecule type" value="Genomic_DNA"/>
</dbReference>
<dbReference type="AlphaFoldDB" id="Q1IPX3"/>
<sequence length="219" mass="24481">MSSPQRIVYQQGDHVCTLFSSPEEQLKAAVEYIQVGLARGERCLYVCCEHSVAVFRNELRKAGIDVGAEEKRGALIVITKEDGHLKGGRFDPDKMISLLHTAVQGALDAGFSGLCAAGDMSWVLDEAPGTERVAEYESRLNEFYSSNRALGLCQYNRNTLPPEMLDHCMATHAYVRIEGPILLENPFFESPEKAMHRVADIHKVEDKLRHFETARRSNA</sequence>
<dbReference type="OrthoDB" id="116243at2"/>
<dbReference type="InterPro" id="IPR025847">
    <property type="entry name" value="MEDS_domain"/>
</dbReference>
<name>Q1IPX3_KORVE</name>
<organism evidence="2 3">
    <name type="scientific">Koribacter versatilis (strain Ellin345)</name>
    <dbReference type="NCBI Taxonomy" id="204669"/>
    <lineage>
        <taxon>Bacteria</taxon>
        <taxon>Pseudomonadati</taxon>
        <taxon>Acidobacteriota</taxon>
        <taxon>Terriglobia</taxon>
        <taxon>Terriglobales</taxon>
        <taxon>Candidatus Korobacteraceae</taxon>
        <taxon>Candidatus Korobacter</taxon>
    </lineage>
</organism>
<dbReference type="eggNOG" id="COG0467">
    <property type="taxonomic scope" value="Bacteria"/>
</dbReference>
<accession>Q1IPX3</accession>
<reference evidence="2 3" key="1">
    <citation type="journal article" date="2009" name="Appl. Environ. Microbiol.">
        <title>Three genomes from the phylum Acidobacteria provide insight into the lifestyles of these microorganisms in soils.</title>
        <authorList>
            <person name="Ward N.L."/>
            <person name="Challacombe J.F."/>
            <person name="Janssen P.H."/>
            <person name="Henrissat B."/>
            <person name="Coutinho P.M."/>
            <person name="Wu M."/>
            <person name="Xie G."/>
            <person name="Haft D.H."/>
            <person name="Sait M."/>
            <person name="Badger J."/>
            <person name="Barabote R.D."/>
            <person name="Bradley B."/>
            <person name="Brettin T.S."/>
            <person name="Brinkac L.M."/>
            <person name="Bruce D."/>
            <person name="Creasy T."/>
            <person name="Daugherty S.C."/>
            <person name="Davidsen T.M."/>
            <person name="DeBoy R.T."/>
            <person name="Detter J.C."/>
            <person name="Dodson R.J."/>
            <person name="Durkin A.S."/>
            <person name="Ganapathy A."/>
            <person name="Gwinn-Giglio M."/>
            <person name="Han C.S."/>
            <person name="Khouri H."/>
            <person name="Kiss H."/>
            <person name="Kothari S.P."/>
            <person name="Madupu R."/>
            <person name="Nelson K.E."/>
            <person name="Nelson W.C."/>
            <person name="Paulsen I."/>
            <person name="Penn K."/>
            <person name="Ren Q."/>
            <person name="Rosovitz M.J."/>
            <person name="Selengut J.D."/>
            <person name="Shrivastava S."/>
            <person name="Sullivan S.A."/>
            <person name="Tapia R."/>
            <person name="Thompson L.S."/>
            <person name="Watkins K.L."/>
            <person name="Yang Q."/>
            <person name="Yu C."/>
            <person name="Zafar N."/>
            <person name="Zhou L."/>
            <person name="Kuske C.R."/>
        </authorList>
    </citation>
    <scope>NUCLEOTIDE SEQUENCE [LARGE SCALE GENOMIC DNA]</scope>
    <source>
        <strain evidence="2 3">Ellin345</strain>
    </source>
</reference>
<dbReference type="Pfam" id="PF14417">
    <property type="entry name" value="MEDS"/>
    <property type="match status" value="1"/>
</dbReference>
<evidence type="ECO:0000313" key="2">
    <source>
        <dbReference type="EMBL" id="ABF41077.1"/>
    </source>
</evidence>
<dbReference type="KEGG" id="aba:Acid345_2076"/>